<dbReference type="Pfam" id="PF04607">
    <property type="entry name" value="RelA_SpoT"/>
    <property type="match status" value="1"/>
</dbReference>
<protein>
    <submittedName>
        <fullName evidence="5">HD domain-containing protein</fullName>
    </submittedName>
</protein>
<dbReference type="SUPFAM" id="SSF81301">
    <property type="entry name" value="Nucleotidyltransferase"/>
    <property type="match status" value="1"/>
</dbReference>
<dbReference type="InterPro" id="IPR002912">
    <property type="entry name" value="ACT_dom"/>
</dbReference>
<dbReference type="GO" id="GO:0005886">
    <property type="term" value="C:plasma membrane"/>
    <property type="evidence" value="ECO:0007669"/>
    <property type="project" value="TreeGrafter"/>
</dbReference>
<proteinExistence type="inferred from homology"/>
<dbReference type="InterPro" id="IPR006674">
    <property type="entry name" value="HD_domain"/>
</dbReference>
<dbReference type="SMART" id="SM00954">
    <property type="entry name" value="RelA_SpoT"/>
    <property type="match status" value="1"/>
</dbReference>
<dbReference type="PANTHER" id="PTHR21262">
    <property type="entry name" value="GUANOSINE-3',5'-BIS DIPHOSPHATE 3'-PYROPHOSPHOHYDROLASE"/>
    <property type="match status" value="1"/>
</dbReference>
<dbReference type="GO" id="GO:0015969">
    <property type="term" value="P:guanosine tetraphosphate metabolic process"/>
    <property type="evidence" value="ECO:0007669"/>
    <property type="project" value="InterPro"/>
</dbReference>
<evidence type="ECO:0000313" key="5">
    <source>
        <dbReference type="EMBL" id="NMB91555.1"/>
    </source>
</evidence>
<evidence type="ECO:0000259" key="4">
    <source>
        <dbReference type="PROSITE" id="PS51880"/>
    </source>
</evidence>
<feature type="domain" description="HD" evidence="3">
    <location>
        <begin position="41"/>
        <end position="138"/>
    </location>
</feature>
<feature type="domain" description="TGS" evidence="4">
    <location>
        <begin position="352"/>
        <end position="413"/>
    </location>
</feature>
<dbReference type="SUPFAM" id="SSF109604">
    <property type="entry name" value="HD-domain/PDEase-like"/>
    <property type="match status" value="1"/>
</dbReference>
<gene>
    <name evidence="5" type="ORF">GYA37_01755</name>
</gene>
<dbReference type="AlphaFoldDB" id="A0A7X9E6Q9"/>
<comment type="similarity">
    <text evidence="1">Belongs to the RelA/SpoT family.</text>
</comment>
<accession>A0A7X9E6Q9</accession>
<name>A0A7X9E6Q9_UNCKA</name>
<dbReference type="Gene3D" id="3.10.20.30">
    <property type="match status" value="1"/>
</dbReference>
<evidence type="ECO:0000313" key="6">
    <source>
        <dbReference type="Proteomes" id="UP000590542"/>
    </source>
</evidence>
<dbReference type="Gene3D" id="1.10.3210.10">
    <property type="entry name" value="Hypothetical protein af1432"/>
    <property type="match status" value="1"/>
</dbReference>
<evidence type="ECO:0000259" key="3">
    <source>
        <dbReference type="PROSITE" id="PS51831"/>
    </source>
</evidence>
<dbReference type="InterPro" id="IPR003607">
    <property type="entry name" value="HD/PDEase_dom"/>
</dbReference>
<dbReference type="InterPro" id="IPR012675">
    <property type="entry name" value="Beta-grasp_dom_sf"/>
</dbReference>
<dbReference type="Proteomes" id="UP000590542">
    <property type="component" value="Unassembled WGS sequence"/>
</dbReference>
<dbReference type="InterPro" id="IPR043519">
    <property type="entry name" value="NT_sf"/>
</dbReference>
<feature type="domain" description="ACT" evidence="2">
    <location>
        <begin position="522"/>
        <end position="595"/>
    </location>
</feature>
<dbReference type="Gene3D" id="3.30.460.10">
    <property type="entry name" value="Beta Polymerase, domain 2"/>
    <property type="match status" value="1"/>
</dbReference>
<dbReference type="SUPFAM" id="SSF55021">
    <property type="entry name" value="ACT-like"/>
    <property type="match status" value="1"/>
</dbReference>
<dbReference type="InterPro" id="IPR007685">
    <property type="entry name" value="RelA_SpoT"/>
</dbReference>
<dbReference type="FunFam" id="1.10.3210.10:FF:000001">
    <property type="entry name" value="GTP pyrophosphokinase RelA"/>
    <property type="match status" value="1"/>
</dbReference>
<dbReference type="PROSITE" id="PS51880">
    <property type="entry name" value="TGS"/>
    <property type="match status" value="1"/>
</dbReference>
<organism evidence="5 6">
    <name type="scientific">candidate division WWE3 bacterium</name>
    <dbReference type="NCBI Taxonomy" id="2053526"/>
    <lineage>
        <taxon>Bacteria</taxon>
        <taxon>Katanobacteria</taxon>
    </lineage>
</organism>
<dbReference type="EMBL" id="JAAZNV010000006">
    <property type="protein sequence ID" value="NMB91555.1"/>
    <property type="molecule type" value="Genomic_DNA"/>
</dbReference>
<dbReference type="InterPro" id="IPR012676">
    <property type="entry name" value="TGS-like"/>
</dbReference>
<dbReference type="PROSITE" id="PS51831">
    <property type="entry name" value="HD"/>
    <property type="match status" value="1"/>
</dbReference>
<comment type="caution">
    <text evidence="5">The sequence shown here is derived from an EMBL/GenBank/DDBJ whole genome shotgun (WGS) entry which is preliminary data.</text>
</comment>
<sequence>MTNTEKDYLNDLKTRDSKILSAFKFAFNKHKGQVRKSGEPYIEHCIGVYKILESWGVENQELLIAALLHDVVEDTDTETTQISKKFGRDVALLVESVTQLKIGEEKDKDINTLKKIINGLYIDPRVSLLKLADRYHNLCTLQYMPTEKRERKAKESVEVYAELAESLGLWIVKNEIENLSFKYLNFDKFSKIKTAVDHDARIMEVEISKTIKQLNKILSDYGVNCRIETRQSGYYHVYQKLKFYSIKGVSFNEDYRKINDIISYRVIVSSLDDCYKALCAIHKYYGNLVDYDRFDEFIGTNKRINGYEAIQTTINTEHGAIEIAVATEDMENFNNWGYVFCLKNDIKSPIFNLKLVFTPNGDLVFLQEKARAIDFSYSINRKLGDNALKALVNNSTVDLDYVVHNTDTVKIITGVRSLEDDNYLLSVCLPGTKRLIQNKIIEEEKLESIKQGKEILEDHLAPRGIIDLTDIEGSTKDMVFALGCENIDEIYYRISKGYLNVDKLDSLLNEYGITKNKLNWCTLRIQGNDSPGILNVITEYISRNKGNIVRIAYTKGNGGEEIYLRVVFENLDLDGSLKLKTILQKKFKLRKVEIV</sequence>
<dbReference type="PANTHER" id="PTHR21262:SF36">
    <property type="entry name" value="BIFUNCTIONAL (P)PPGPP SYNTHASE_HYDROLASE SPOT"/>
    <property type="match status" value="1"/>
</dbReference>
<reference evidence="5 6" key="1">
    <citation type="journal article" date="2020" name="Biotechnol. Biofuels">
        <title>New insights from the biogas microbiome by comprehensive genome-resolved metagenomics of nearly 1600 species originating from multiple anaerobic digesters.</title>
        <authorList>
            <person name="Campanaro S."/>
            <person name="Treu L."/>
            <person name="Rodriguez-R L.M."/>
            <person name="Kovalovszki A."/>
            <person name="Ziels R.M."/>
            <person name="Maus I."/>
            <person name="Zhu X."/>
            <person name="Kougias P.G."/>
            <person name="Basile A."/>
            <person name="Luo G."/>
            <person name="Schluter A."/>
            <person name="Konstantinidis K.T."/>
            <person name="Angelidaki I."/>
        </authorList>
    </citation>
    <scope>NUCLEOTIDE SEQUENCE [LARGE SCALE GENOMIC DNA]</scope>
    <source>
        <strain evidence="5">AS27yjCOA_202</strain>
    </source>
</reference>
<evidence type="ECO:0000259" key="2">
    <source>
        <dbReference type="PROSITE" id="PS51671"/>
    </source>
</evidence>
<evidence type="ECO:0000256" key="1">
    <source>
        <dbReference type="ARBA" id="ARBA00007476"/>
    </source>
</evidence>
<dbReference type="Pfam" id="PF02824">
    <property type="entry name" value="TGS"/>
    <property type="match status" value="1"/>
</dbReference>
<dbReference type="InterPro" id="IPR004095">
    <property type="entry name" value="TGS"/>
</dbReference>
<dbReference type="GO" id="GO:0008893">
    <property type="term" value="F:guanosine-3',5'-bis(diphosphate) 3'-diphosphatase activity"/>
    <property type="evidence" value="ECO:0007669"/>
    <property type="project" value="TreeGrafter"/>
</dbReference>
<dbReference type="PROSITE" id="PS51671">
    <property type="entry name" value="ACT"/>
    <property type="match status" value="1"/>
</dbReference>
<dbReference type="CDD" id="cd02116">
    <property type="entry name" value="ACT"/>
    <property type="match status" value="1"/>
</dbReference>
<dbReference type="GO" id="GO:0042594">
    <property type="term" value="P:response to starvation"/>
    <property type="evidence" value="ECO:0007669"/>
    <property type="project" value="TreeGrafter"/>
</dbReference>
<dbReference type="InterPro" id="IPR045865">
    <property type="entry name" value="ACT-like_dom_sf"/>
</dbReference>
<dbReference type="Gene3D" id="3.30.70.260">
    <property type="match status" value="1"/>
</dbReference>
<dbReference type="CDD" id="cd00077">
    <property type="entry name" value="HDc"/>
    <property type="match status" value="1"/>
</dbReference>
<dbReference type="GO" id="GO:0008728">
    <property type="term" value="F:GTP diphosphokinase activity"/>
    <property type="evidence" value="ECO:0007669"/>
    <property type="project" value="TreeGrafter"/>
</dbReference>
<dbReference type="SMART" id="SM00471">
    <property type="entry name" value="HDc"/>
    <property type="match status" value="1"/>
</dbReference>
<dbReference type="Pfam" id="PF13328">
    <property type="entry name" value="HD_4"/>
    <property type="match status" value="1"/>
</dbReference>
<dbReference type="SUPFAM" id="SSF81271">
    <property type="entry name" value="TGS-like"/>
    <property type="match status" value="1"/>
</dbReference>